<dbReference type="AlphaFoldDB" id="A0A8K0GC10"/>
<dbReference type="Proteomes" id="UP000801492">
    <property type="component" value="Unassembled WGS sequence"/>
</dbReference>
<name>A0A8K0GC10_IGNLU</name>
<feature type="domain" description="EF-hand" evidence="2">
    <location>
        <begin position="94"/>
        <end position="129"/>
    </location>
</feature>
<accession>A0A8K0GC10</accession>
<proteinExistence type="predicted"/>
<organism evidence="3 4">
    <name type="scientific">Ignelater luminosus</name>
    <name type="common">Cucubano</name>
    <name type="synonym">Pyrophorus luminosus</name>
    <dbReference type="NCBI Taxonomy" id="2038154"/>
    <lineage>
        <taxon>Eukaryota</taxon>
        <taxon>Metazoa</taxon>
        <taxon>Ecdysozoa</taxon>
        <taxon>Arthropoda</taxon>
        <taxon>Hexapoda</taxon>
        <taxon>Insecta</taxon>
        <taxon>Pterygota</taxon>
        <taxon>Neoptera</taxon>
        <taxon>Endopterygota</taxon>
        <taxon>Coleoptera</taxon>
        <taxon>Polyphaga</taxon>
        <taxon>Elateriformia</taxon>
        <taxon>Elateroidea</taxon>
        <taxon>Elateridae</taxon>
        <taxon>Agrypninae</taxon>
        <taxon>Pyrophorini</taxon>
        <taxon>Ignelater</taxon>
    </lineage>
</organism>
<dbReference type="EMBL" id="VTPC01002996">
    <property type="protein sequence ID" value="KAF2899175.1"/>
    <property type="molecule type" value="Genomic_DNA"/>
</dbReference>
<evidence type="ECO:0000259" key="2">
    <source>
        <dbReference type="PROSITE" id="PS50222"/>
    </source>
</evidence>
<dbReference type="CDD" id="cd00051">
    <property type="entry name" value="EFh"/>
    <property type="match status" value="1"/>
</dbReference>
<keyword evidence="1" id="KW-0106">Calcium</keyword>
<dbReference type="Pfam" id="PF13499">
    <property type="entry name" value="EF-hand_7"/>
    <property type="match status" value="1"/>
</dbReference>
<dbReference type="GO" id="GO:0005509">
    <property type="term" value="F:calcium ion binding"/>
    <property type="evidence" value="ECO:0007669"/>
    <property type="project" value="InterPro"/>
</dbReference>
<dbReference type="SUPFAM" id="SSF47473">
    <property type="entry name" value="EF-hand"/>
    <property type="match status" value="1"/>
</dbReference>
<reference evidence="3" key="1">
    <citation type="submission" date="2019-08" db="EMBL/GenBank/DDBJ databases">
        <title>The genome of the North American firefly Photinus pyralis.</title>
        <authorList>
            <consortium name="Photinus pyralis genome working group"/>
            <person name="Fallon T.R."/>
            <person name="Sander Lower S.E."/>
            <person name="Weng J.-K."/>
        </authorList>
    </citation>
    <scope>NUCLEOTIDE SEQUENCE</scope>
    <source>
        <strain evidence="3">TRF0915ILg1</strain>
        <tissue evidence="3">Whole body</tissue>
    </source>
</reference>
<protein>
    <recommendedName>
        <fullName evidence="2">EF-hand domain-containing protein</fullName>
    </recommendedName>
</protein>
<dbReference type="PROSITE" id="PS00018">
    <property type="entry name" value="EF_HAND_1"/>
    <property type="match status" value="1"/>
</dbReference>
<dbReference type="OrthoDB" id="343296at2759"/>
<keyword evidence="4" id="KW-1185">Reference proteome</keyword>
<evidence type="ECO:0000313" key="3">
    <source>
        <dbReference type="EMBL" id="KAF2899175.1"/>
    </source>
</evidence>
<comment type="caution">
    <text evidence="3">The sequence shown here is derived from an EMBL/GenBank/DDBJ whole genome shotgun (WGS) entry which is preliminary data.</text>
</comment>
<gene>
    <name evidence="3" type="ORF">ILUMI_07000</name>
</gene>
<dbReference type="InterPro" id="IPR018247">
    <property type="entry name" value="EF_Hand_1_Ca_BS"/>
</dbReference>
<sequence>MGNRVNSILRRLFEYPIKRKPICFYRQEDFASTGEPLPKEETEQKGPPTEYDKLVNAFYSRLLAQRRHSRQMQEKNRRWSVQKVMKRFPGWNEMTIANLHSLFLLFDNNLNGMLSFEDFSAVLESLGDENPTEFRKQRFDDTDTDMDGWISYDEFLSLVYNFNPPEDGEIVGLAKLCFDVAENIRFVSGLSVGEQLEYGLF</sequence>
<evidence type="ECO:0000256" key="1">
    <source>
        <dbReference type="ARBA" id="ARBA00022837"/>
    </source>
</evidence>
<evidence type="ECO:0000313" key="4">
    <source>
        <dbReference type="Proteomes" id="UP000801492"/>
    </source>
</evidence>
<dbReference type="Gene3D" id="1.10.238.10">
    <property type="entry name" value="EF-hand"/>
    <property type="match status" value="1"/>
</dbReference>
<dbReference type="PROSITE" id="PS50222">
    <property type="entry name" value="EF_HAND_2"/>
    <property type="match status" value="2"/>
</dbReference>
<feature type="domain" description="EF-hand" evidence="2">
    <location>
        <begin position="130"/>
        <end position="165"/>
    </location>
</feature>
<dbReference type="InterPro" id="IPR011992">
    <property type="entry name" value="EF-hand-dom_pair"/>
</dbReference>
<dbReference type="InterPro" id="IPR002048">
    <property type="entry name" value="EF_hand_dom"/>
</dbReference>